<protein>
    <submittedName>
        <fullName evidence="1">Uncharacterized protein</fullName>
    </submittedName>
</protein>
<dbReference type="EMBL" id="CP006608">
    <property type="protein sequence ID" value="AGR60913.1"/>
    <property type="molecule type" value="Genomic_DNA"/>
</dbReference>
<dbReference type="AlphaFoldDB" id="S5N1P6"/>
<dbReference type="HOGENOM" id="CLU_3221707_0_0_6"/>
<dbReference type="Proteomes" id="UP000015042">
    <property type="component" value="Chromosome"/>
</dbReference>
<accession>S5N1P6</accession>
<gene>
    <name evidence="1" type="ORF">A464_3729</name>
</gene>
<name>S5N1P6_SALBN</name>
<reference evidence="1 2" key="1">
    <citation type="submission" date="2013-07" db="EMBL/GenBank/DDBJ databases">
        <title>Genome sequence of Salmonella bongori N268-08 - a rare clinical isolate.</title>
        <authorList>
            <person name="Marti R."/>
            <person name="Hagens S."/>
            <person name="Loessner M.J."/>
            <person name="Klumpp J."/>
        </authorList>
    </citation>
    <scope>NUCLEOTIDE SEQUENCE [LARGE SCALE GENOMIC DNA]</scope>
    <source>
        <strain evidence="1 2">N268-08</strain>
    </source>
</reference>
<proteinExistence type="predicted"/>
<dbReference type="KEGG" id="sbz:A464_3729"/>
<evidence type="ECO:0000313" key="1">
    <source>
        <dbReference type="EMBL" id="AGR60913.1"/>
    </source>
</evidence>
<dbReference type="PATRIC" id="fig|1197719.3.peg.3720"/>
<evidence type="ECO:0000313" key="2">
    <source>
        <dbReference type="Proteomes" id="UP000015042"/>
    </source>
</evidence>
<organism evidence="1 2">
    <name type="scientific">Salmonella bongori N268-08</name>
    <dbReference type="NCBI Taxonomy" id="1197719"/>
    <lineage>
        <taxon>Bacteria</taxon>
        <taxon>Pseudomonadati</taxon>
        <taxon>Pseudomonadota</taxon>
        <taxon>Gammaproteobacteria</taxon>
        <taxon>Enterobacterales</taxon>
        <taxon>Enterobacteriaceae</taxon>
        <taxon>Salmonella</taxon>
    </lineage>
</organism>
<sequence>MEIGWLIIAKQVNNKSVPVSAFRAFILIYGEPHEAVHHSLQKSA</sequence>